<protein>
    <recommendedName>
        <fullName evidence="4">PH domain-containing protein</fullName>
    </recommendedName>
</protein>
<keyword evidence="1" id="KW-0812">Transmembrane</keyword>
<accession>A0A928UV76</accession>
<evidence type="ECO:0000313" key="2">
    <source>
        <dbReference type="EMBL" id="MBE8713956.1"/>
    </source>
</evidence>
<feature type="transmembrane region" description="Helical" evidence="1">
    <location>
        <begin position="16"/>
        <end position="34"/>
    </location>
</feature>
<dbReference type="RefSeq" id="WP_196934102.1">
    <property type="nucleotide sequence ID" value="NZ_MU158697.1"/>
</dbReference>
<dbReference type="EMBL" id="PRDK01000005">
    <property type="protein sequence ID" value="MBE8713956.1"/>
    <property type="molecule type" value="Genomic_DNA"/>
</dbReference>
<gene>
    <name evidence="2" type="ORF">C4F49_09715</name>
</gene>
<reference evidence="2" key="1">
    <citation type="submission" date="2018-02" db="EMBL/GenBank/DDBJ databases">
        <authorList>
            <person name="Vasarhelyi B.M."/>
            <person name="Deshmukh S."/>
            <person name="Balint B."/>
            <person name="Kukolya J."/>
        </authorList>
    </citation>
    <scope>NUCLEOTIDE SEQUENCE</scope>
    <source>
        <strain evidence="2">KB22</strain>
    </source>
</reference>
<proteinExistence type="predicted"/>
<evidence type="ECO:0008006" key="4">
    <source>
        <dbReference type="Google" id="ProtNLM"/>
    </source>
</evidence>
<organism evidence="2 3">
    <name type="scientific">Sphingobacterium hungaricum</name>
    <dbReference type="NCBI Taxonomy" id="2082723"/>
    <lineage>
        <taxon>Bacteria</taxon>
        <taxon>Pseudomonadati</taxon>
        <taxon>Bacteroidota</taxon>
        <taxon>Sphingobacteriia</taxon>
        <taxon>Sphingobacteriales</taxon>
        <taxon>Sphingobacteriaceae</taxon>
        <taxon>Sphingobacterium</taxon>
    </lineage>
</organism>
<keyword evidence="1" id="KW-1133">Transmembrane helix</keyword>
<dbReference type="Proteomes" id="UP000616201">
    <property type="component" value="Unassembled WGS sequence"/>
</dbReference>
<keyword evidence="3" id="KW-1185">Reference proteome</keyword>
<evidence type="ECO:0000256" key="1">
    <source>
        <dbReference type="SAM" id="Phobius"/>
    </source>
</evidence>
<dbReference type="AlphaFoldDB" id="A0A928UV76"/>
<name>A0A928UV76_9SPHI</name>
<keyword evidence="1" id="KW-0472">Membrane</keyword>
<evidence type="ECO:0000313" key="3">
    <source>
        <dbReference type="Proteomes" id="UP000616201"/>
    </source>
</evidence>
<comment type="caution">
    <text evidence="2">The sequence shown here is derived from an EMBL/GenBank/DDBJ whole genome shotgun (WGS) entry which is preliminary data.</text>
</comment>
<feature type="transmembrane region" description="Helical" evidence="1">
    <location>
        <begin position="40"/>
        <end position="59"/>
    </location>
</feature>
<sequence length="145" mass="16770">MENTSFEISTLHREKFILLVLIGIFLSAIIASQFNLPEIYKIIILLICLPLLLFLSILLSKKPSIWELNDESLSINYSDKSESFELKNITKIQTGTRSGGTLVTIHSKDKKAPKRYWSNKLFQKEDDVKLLISALEERNIRIFRQ</sequence>